<dbReference type="Proteomes" id="UP000783934">
    <property type="component" value="Unassembled WGS sequence"/>
</dbReference>
<evidence type="ECO:0000313" key="6">
    <source>
        <dbReference type="EMBL" id="AQS51238.1"/>
    </source>
</evidence>
<evidence type="ECO:0000259" key="5">
    <source>
        <dbReference type="Pfam" id="PF01625"/>
    </source>
</evidence>
<dbReference type="EMBL" id="DYTQ01000066">
    <property type="protein sequence ID" value="HJH24028.1"/>
    <property type="molecule type" value="Genomic_DNA"/>
</dbReference>
<reference evidence="6 9" key="1">
    <citation type="submission" date="2017-01" db="EMBL/GenBank/DDBJ databases">
        <title>Complete Genome Sequence of Paenalcaligenes hominis, Isolated from a paraplegic Patient with neurogenic bladder.</title>
        <authorList>
            <person name="Mukhopadhyay R."/>
            <person name="Joaquin J."/>
            <person name="Hogue R."/>
            <person name="Kilaru A."/>
            <person name="Jospin G."/>
            <person name="Mars K."/>
            <person name="Eisen J.A."/>
            <person name="Chaturvedi V."/>
        </authorList>
    </citation>
    <scope>NUCLEOTIDE SEQUENCE [LARGE SCALE GENOMIC DNA]</scope>
    <source>
        <strain evidence="6 9">15S00501</strain>
    </source>
</reference>
<evidence type="ECO:0000256" key="3">
    <source>
        <dbReference type="ARBA" id="ARBA00048782"/>
    </source>
</evidence>
<organism evidence="6 9">
    <name type="scientific">Paenalcaligenes hominis</name>
    <dbReference type="NCBI Taxonomy" id="643674"/>
    <lineage>
        <taxon>Bacteria</taxon>
        <taxon>Pseudomonadati</taxon>
        <taxon>Pseudomonadota</taxon>
        <taxon>Betaproteobacteria</taxon>
        <taxon>Burkholderiales</taxon>
        <taxon>Alcaligenaceae</taxon>
        <taxon>Paenalcaligenes</taxon>
    </lineage>
</organism>
<sequence>MTAAVLFGAGCFWSIEPAFGALRGVTYVHPGYSGGKTHYPTRQLVHNTNTGHIEVVQVRYDPERISFDTLLEVFFSLHDPTSLNKQGPDEGSQYASAIFYTLPEQLAAAQARIDQLELKLKKPIVTRLIPASVFWPAEPEHLDYYLLNSTQPYSLTVIQPKLREFSKAYKALIKTRND</sequence>
<dbReference type="SUPFAM" id="SSF55068">
    <property type="entry name" value="Peptide methionine sulfoxide reductase"/>
    <property type="match status" value="1"/>
</dbReference>
<dbReference type="Proteomes" id="UP000189369">
    <property type="component" value="Chromosome"/>
</dbReference>
<comment type="catalytic activity">
    <reaction evidence="3 4">
        <text>[thioredoxin]-disulfide + L-methionine + H2O = L-methionine (S)-S-oxide + [thioredoxin]-dithiol</text>
        <dbReference type="Rhea" id="RHEA:19993"/>
        <dbReference type="Rhea" id="RHEA-COMP:10698"/>
        <dbReference type="Rhea" id="RHEA-COMP:10700"/>
        <dbReference type="ChEBI" id="CHEBI:15377"/>
        <dbReference type="ChEBI" id="CHEBI:29950"/>
        <dbReference type="ChEBI" id="CHEBI:50058"/>
        <dbReference type="ChEBI" id="CHEBI:57844"/>
        <dbReference type="ChEBI" id="CHEBI:58772"/>
        <dbReference type="EC" id="1.8.4.11"/>
    </reaction>
</comment>
<evidence type="ECO:0000256" key="1">
    <source>
        <dbReference type="ARBA" id="ARBA00023002"/>
    </source>
</evidence>
<name>A0A1U9JZN2_9BURK</name>
<dbReference type="EMBL" id="JAATIZ010000007">
    <property type="protein sequence ID" value="NJB66357.1"/>
    <property type="molecule type" value="Genomic_DNA"/>
</dbReference>
<evidence type="ECO:0000313" key="8">
    <source>
        <dbReference type="EMBL" id="NJB66357.1"/>
    </source>
</evidence>
<evidence type="ECO:0000313" key="10">
    <source>
        <dbReference type="Proteomes" id="UP000783934"/>
    </source>
</evidence>
<dbReference type="RefSeq" id="WP_077733797.1">
    <property type="nucleotide sequence ID" value="NZ_BMCQ01000012.1"/>
</dbReference>
<feature type="active site" evidence="4">
    <location>
        <position position="11"/>
    </location>
</feature>
<comment type="similarity">
    <text evidence="4">Belongs to the MsrA Met sulfoxide reductase family.</text>
</comment>
<comment type="function">
    <text evidence="4">Has an important function as a repair enzyme for proteins that have been inactivated by oxidation. Catalyzes the reversible oxidation-reduction of methionine sulfoxide in proteins to methionine.</text>
</comment>
<comment type="catalytic activity">
    <reaction evidence="2 4">
        <text>L-methionyl-[protein] + [thioredoxin]-disulfide + H2O = L-methionyl-(S)-S-oxide-[protein] + [thioredoxin]-dithiol</text>
        <dbReference type="Rhea" id="RHEA:14217"/>
        <dbReference type="Rhea" id="RHEA-COMP:10698"/>
        <dbReference type="Rhea" id="RHEA-COMP:10700"/>
        <dbReference type="Rhea" id="RHEA-COMP:12313"/>
        <dbReference type="Rhea" id="RHEA-COMP:12315"/>
        <dbReference type="ChEBI" id="CHEBI:15377"/>
        <dbReference type="ChEBI" id="CHEBI:16044"/>
        <dbReference type="ChEBI" id="CHEBI:29950"/>
        <dbReference type="ChEBI" id="CHEBI:44120"/>
        <dbReference type="ChEBI" id="CHEBI:50058"/>
        <dbReference type="EC" id="1.8.4.11"/>
    </reaction>
</comment>
<dbReference type="InterPro" id="IPR002569">
    <property type="entry name" value="Met_Sox_Rdtase_MsrA_dom"/>
</dbReference>
<dbReference type="PANTHER" id="PTHR43774:SF1">
    <property type="entry name" value="PEPTIDE METHIONINE SULFOXIDE REDUCTASE MSRA 2"/>
    <property type="match status" value="1"/>
</dbReference>
<dbReference type="Gene3D" id="3.30.1060.10">
    <property type="entry name" value="Peptide methionine sulphoxide reductase MsrA"/>
    <property type="match status" value="1"/>
</dbReference>
<dbReference type="AlphaFoldDB" id="A0A1U9JZN2"/>
<reference evidence="8 10" key="2">
    <citation type="submission" date="2020-03" db="EMBL/GenBank/DDBJ databases">
        <title>Genomic Encyclopedia of Type Strains, Phase IV (KMG-IV): sequencing the most valuable type-strain genomes for metagenomic binning, comparative biology and taxonomic classification.</title>
        <authorList>
            <person name="Goeker M."/>
        </authorList>
    </citation>
    <scope>NUCLEOTIDE SEQUENCE [LARGE SCALE GENOMIC DNA]</scope>
    <source>
        <strain evidence="8 10">DSM 26613</strain>
    </source>
</reference>
<dbReference type="GO" id="GO:0008113">
    <property type="term" value="F:peptide-methionine (S)-S-oxide reductase activity"/>
    <property type="evidence" value="ECO:0007669"/>
    <property type="project" value="UniProtKB-UniRule"/>
</dbReference>
<evidence type="ECO:0000313" key="9">
    <source>
        <dbReference type="Proteomes" id="UP000189369"/>
    </source>
</evidence>
<dbReference type="PANTHER" id="PTHR43774">
    <property type="entry name" value="PEPTIDE METHIONINE SULFOXIDE REDUCTASE"/>
    <property type="match status" value="1"/>
</dbReference>
<keyword evidence="1 4" id="KW-0560">Oxidoreductase</keyword>
<dbReference type="EC" id="1.8.4.11" evidence="4"/>
<dbReference type="KEGG" id="phn:PAEH1_06135"/>
<dbReference type="NCBIfam" id="TIGR00401">
    <property type="entry name" value="msrA"/>
    <property type="match status" value="1"/>
</dbReference>
<feature type="domain" description="Peptide methionine sulphoxide reductase MsrA" evidence="5">
    <location>
        <begin position="5"/>
        <end position="153"/>
    </location>
</feature>
<dbReference type="InterPro" id="IPR036509">
    <property type="entry name" value="Met_Sox_Rdtase_MsrA_sf"/>
</dbReference>
<evidence type="ECO:0000256" key="2">
    <source>
        <dbReference type="ARBA" id="ARBA00047806"/>
    </source>
</evidence>
<dbReference type="HAMAP" id="MF_01401">
    <property type="entry name" value="MsrA"/>
    <property type="match status" value="1"/>
</dbReference>
<reference evidence="7" key="4">
    <citation type="submission" date="2021-09" db="EMBL/GenBank/DDBJ databases">
        <authorList>
            <person name="Gilroy R."/>
        </authorList>
    </citation>
    <scope>NUCLEOTIDE SEQUENCE</scope>
    <source>
        <strain evidence="7">CHK175-13533</strain>
    </source>
</reference>
<proteinExistence type="inferred from homology"/>
<reference evidence="7" key="3">
    <citation type="journal article" date="2021" name="PeerJ">
        <title>Extensive microbial diversity within the chicken gut microbiome revealed by metagenomics and culture.</title>
        <authorList>
            <person name="Gilroy R."/>
            <person name="Ravi A."/>
            <person name="Getino M."/>
            <person name="Pursley I."/>
            <person name="Horton D.L."/>
            <person name="Alikhan N.F."/>
            <person name="Baker D."/>
            <person name="Gharbi K."/>
            <person name="Hall N."/>
            <person name="Watson M."/>
            <person name="Adriaenssens E.M."/>
            <person name="Foster-Nyarko E."/>
            <person name="Jarju S."/>
            <person name="Secka A."/>
            <person name="Antonio M."/>
            <person name="Oren A."/>
            <person name="Chaudhuri R.R."/>
            <person name="La Ragione R."/>
            <person name="Hildebrand F."/>
            <person name="Pallen M.J."/>
        </authorList>
    </citation>
    <scope>NUCLEOTIDE SEQUENCE</scope>
    <source>
        <strain evidence="7">CHK175-13533</strain>
    </source>
</reference>
<accession>A0A1U9JZN2</accession>
<dbReference type="Pfam" id="PF01625">
    <property type="entry name" value="PMSR"/>
    <property type="match status" value="1"/>
</dbReference>
<keyword evidence="10" id="KW-1185">Reference proteome</keyword>
<dbReference type="OrthoDB" id="4174719at2"/>
<dbReference type="STRING" id="643674.PAEH1_06135"/>
<evidence type="ECO:0000256" key="4">
    <source>
        <dbReference type="HAMAP-Rule" id="MF_01401"/>
    </source>
</evidence>
<protein>
    <recommendedName>
        <fullName evidence="4">Peptide methionine sulfoxide reductase MsrA</fullName>
        <shortName evidence="4">Protein-methionine-S-oxide reductase</shortName>
        <ecNumber evidence="4">1.8.4.11</ecNumber>
    </recommendedName>
    <alternativeName>
        <fullName evidence="4">Peptide-methionine (S)-S-oxide reductase</fullName>
        <shortName evidence="4">Peptide Met(O) reductase</shortName>
    </alternativeName>
</protein>
<evidence type="ECO:0000313" key="7">
    <source>
        <dbReference type="EMBL" id="HJH24028.1"/>
    </source>
</evidence>
<dbReference type="Proteomes" id="UP000700248">
    <property type="component" value="Unassembled WGS sequence"/>
</dbReference>
<gene>
    <name evidence="4 7" type="primary">msrA</name>
    <name evidence="8" type="ORF">GGR41_002625</name>
    <name evidence="7" type="ORF">K8U84_05675</name>
    <name evidence="6" type="ORF">PAEH1_06135</name>
</gene>
<dbReference type="EMBL" id="CP019697">
    <property type="protein sequence ID" value="AQS51238.1"/>
    <property type="molecule type" value="Genomic_DNA"/>
</dbReference>